<accession>A0A1N7EHB1</accession>
<dbReference type="InterPro" id="IPR006015">
    <property type="entry name" value="Universal_stress_UspA"/>
</dbReference>
<comment type="similarity">
    <text evidence="1">Belongs to the universal stress protein A family.</text>
</comment>
<dbReference type="RefSeq" id="WP_076608521.1">
    <property type="nucleotide sequence ID" value="NZ_FTNR01000004.1"/>
</dbReference>
<dbReference type="InterPro" id="IPR014729">
    <property type="entry name" value="Rossmann-like_a/b/a_fold"/>
</dbReference>
<sequence>MYQDVLIPTDGSDGTRQSIMHGLTIANRFEATIHALSIVPEGPLGTLQNEAATPAAHRAVERVAAEAARDGIEATTGVEQGVPHEAILEYAADHDIDLIVMGTQGRTGLDRVLVGSVTERVVRMADVPVVTVRLTDEIRIDDAEDAERIARDALTADAESGESDALTVVEEPQRISAVWIVALETDTRPVQVHVDALSGKARIETRDE</sequence>
<dbReference type="PRINTS" id="PR01438">
    <property type="entry name" value="UNVRSLSTRESS"/>
</dbReference>
<evidence type="ECO:0000259" key="2">
    <source>
        <dbReference type="Pfam" id="PF00582"/>
    </source>
</evidence>
<dbReference type="SUPFAM" id="SSF52402">
    <property type="entry name" value="Adenine nucleotide alpha hydrolases-like"/>
    <property type="match status" value="1"/>
</dbReference>
<dbReference type="OrthoDB" id="105697at2157"/>
<dbReference type="PANTHER" id="PTHR46268">
    <property type="entry name" value="STRESS RESPONSE PROTEIN NHAX"/>
    <property type="match status" value="1"/>
</dbReference>
<evidence type="ECO:0000256" key="1">
    <source>
        <dbReference type="ARBA" id="ARBA00008791"/>
    </source>
</evidence>
<protein>
    <submittedName>
        <fullName evidence="3">Nucleotide-binding universal stress protein, UspA family</fullName>
    </submittedName>
</protein>
<reference evidence="4" key="1">
    <citation type="submission" date="2017-01" db="EMBL/GenBank/DDBJ databases">
        <authorList>
            <person name="Varghese N."/>
            <person name="Submissions S."/>
        </authorList>
    </citation>
    <scope>NUCLEOTIDE SEQUENCE [LARGE SCALE GENOMIC DNA]</scope>
    <source>
        <strain evidence="4">type strain: HArc-</strain>
    </source>
</reference>
<evidence type="ECO:0000313" key="3">
    <source>
        <dbReference type="EMBL" id="SIR87399.1"/>
    </source>
</evidence>
<dbReference type="AlphaFoldDB" id="A0A1N7EHB1"/>
<proteinExistence type="inferred from homology"/>
<dbReference type="Pfam" id="PF00582">
    <property type="entry name" value="Usp"/>
    <property type="match status" value="1"/>
</dbReference>
<name>A0A1N7EHB1_9EURY</name>
<keyword evidence="4" id="KW-1185">Reference proteome</keyword>
<dbReference type="CDD" id="cd00293">
    <property type="entry name" value="USP-like"/>
    <property type="match status" value="1"/>
</dbReference>
<organism evidence="3 4">
    <name type="scientific">Natronorubrum thiooxidans</name>
    <dbReference type="NCBI Taxonomy" id="308853"/>
    <lineage>
        <taxon>Archaea</taxon>
        <taxon>Methanobacteriati</taxon>
        <taxon>Methanobacteriota</taxon>
        <taxon>Stenosarchaea group</taxon>
        <taxon>Halobacteria</taxon>
        <taxon>Halobacteriales</taxon>
        <taxon>Natrialbaceae</taxon>
        <taxon>Natronorubrum</taxon>
    </lineage>
</organism>
<dbReference type="STRING" id="308853.SAMN05421752_10498"/>
<dbReference type="PANTHER" id="PTHR46268:SF6">
    <property type="entry name" value="UNIVERSAL STRESS PROTEIN UP12"/>
    <property type="match status" value="1"/>
</dbReference>
<dbReference type="Gene3D" id="3.40.50.620">
    <property type="entry name" value="HUPs"/>
    <property type="match status" value="1"/>
</dbReference>
<gene>
    <name evidence="3" type="ORF">SAMN05421752_10498</name>
</gene>
<feature type="domain" description="UspA" evidence="2">
    <location>
        <begin position="1"/>
        <end position="133"/>
    </location>
</feature>
<evidence type="ECO:0000313" key="4">
    <source>
        <dbReference type="Proteomes" id="UP000185936"/>
    </source>
</evidence>
<dbReference type="EMBL" id="FTNR01000004">
    <property type="protein sequence ID" value="SIR87399.1"/>
    <property type="molecule type" value="Genomic_DNA"/>
</dbReference>
<dbReference type="Proteomes" id="UP000185936">
    <property type="component" value="Unassembled WGS sequence"/>
</dbReference>
<dbReference type="InterPro" id="IPR006016">
    <property type="entry name" value="UspA"/>
</dbReference>